<dbReference type="Pfam" id="PF14137">
    <property type="entry name" value="DUF4304"/>
    <property type="match status" value="1"/>
</dbReference>
<name>A0A9Q2XMF1_9PSED</name>
<dbReference type="Proteomes" id="UP001106592">
    <property type="component" value="Unassembled WGS sequence"/>
</dbReference>
<keyword evidence="2" id="KW-1185">Reference proteome</keyword>
<dbReference type="InterPro" id="IPR025412">
    <property type="entry name" value="DUF4304"/>
</dbReference>
<comment type="caution">
    <text evidence="1">The sequence shown here is derived from an EMBL/GenBank/DDBJ whole genome shotgun (WGS) entry which is preliminary data.</text>
</comment>
<sequence>MSKVLTTNKVFSSAATEVGFLGSGSTRYIEYPDFFLLLNHQKSSYSKAFYVNVGIIYKELMGGSPSIEEVCSAFNFRDSKLSVHVDFRLEGFPDAPVKLQKTFDDLVVNGDMGELKRLLIDVFSRLIEFVGKNHDRATIRRLRDEKKLSAMVLKEV</sequence>
<evidence type="ECO:0000313" key="2">
    <source>
        <dbReference type="Proteomes" id="UP001106592"/>
    </source>
</evidence>
<proteinExistence type="predicted"/>
<evidence type="ECO:0000313" key="1">
    <source>
        <dbReference type="EMBL" id="MBV6288839.1"/>
    </source>
</evidence>
<accession>A0A9Q2XMF1</accession>
<dbReference type="RefSeq" id="WP_217976827.1">
    <property type="nucleotide sequence ID" value="NZ_JAHTBI010000061.1"/>
</dbReference>
<reference evidence="1" key="2">
    <citation type="journal article" date="2023" name="Plant Pathol.">
        <title>Dismantling and reorganizing Pseudomonas marginalis sensu#lato.</title>
        <authorList>
            <person name="Sawada H."/>
            <person name="Fujikawa T."/>
            <person name="Satou M."/>
        </authorList>
    </citation>
    <scope>NUCLEOTIDE SEQUENCE</scope>
    <source>
        <strain evidence="1">MAFF 301350</strain>
    </source>
</reference>
<gene>
    <name evidence="1" type="ORF">KUO17_17695</name>
</gene>
<organism evidence="1 2">
    <name type="scientific">Pseudomonas aegrilactucae</name>
    <dbReference type="NCBI Taxonomy" id="2854028"/>
    <lineage>
        <taxon>Bacteria</taxon>
        <taxon>Pseudomonadati</taxon>
        <taxon>Pseudomonadota</taxon>
        <taxon>Gammaproteobacteria</taxon>
        <taxon>Pseudomonadales</taxon>
        <taxon>Pseudomonadaceae</taxon>
        <taxon>Pseudomonas</taxon>
    </lineage>
</organism>
<dbReference type="EMBL" id="JAHTBI010000061">
    <property type="protein sequence ID" value="MBV6288839.1"/>
    <property type="molecule type" value="Genomic_DNA"/>
</dbReference>
<protein>
    <submittedName>
        <fullName evidence="1">DUF4304 domain-containing protein</fullName>
    </submittedName>
</protein>
<dbReference type="AlphaFoldDB" id="A0A9Q2XMF1"/>
<reference evidence="1" key="1">
    <citation type="journal article" date="2022" name="Int. J. Syst. Evol. Microbiol.">
        <title>Pseudomonas aegrilactucae sp. nov. and Pseudomonas morbosilactucae sp. nov., pathogens causing bacterial rot of lettuce in Japan.</title>
        <authorList>
            <person name="Sawada H."/>
            <person name="Fujikawa T."/>
            <person name="Satou M."/>
        </authorList>
    </citation>
    <scope>NUCLEOTIDE SEQUENCE</scope>
    <source>
        <strain evidence="1">MAFF 301350</strain>
    </source>
</reference>